<reference evidence="1 2" key="1">
    <citation type="submission" date="2019-02" db="EMBL/GenBank/DDBJ databases">
        <title>Deep-cultivation of Planctomycetes and their phenomic and genomic characterization uncovers novel biology.</title>
        <authorList>
            <person name="Wiegand S."/>
            <person name="Jogler M."/>
            <person name="Boedeker C."/>
            <person name="Pinto D."/>
            <person name="Vollmers J."/>
            <person name="Rivas-Marin E."/>
            <person name="Kohn T."/>
            <person name="Peeters S.H."/>
            <person name="Heuer A."/>
            <person name="Rast P."/>
            <person name="Oberbeckmann S."/>
            <person name="Bunk B."/>
            <person name="Jeske O."/>
            <person name="Meyerdierks A."/>
            <person name="Storesund J.E."/>
            <person name="Kallscheuer N."/>
            <person name="Luecker S."/>
            <person name="Lage O.M."/>
            <person name="Pohl T."/>
            <person name="Merkel B.J."/>
            <person name="Hornburger P."/>
            <person name="Mueller R.-W."/>
            <person name="Bruemmer F."/>
            <person name="Labrenz M."/>
            <person name="Spormann A.M."/>
            <person name="Op Den Camp H."/>
            <person name="Overmann J."/>
            <person name="Amann R."/>
            <person name="Jetten M.S.M."/>
            <person name="Mascher T."/>
            <person name="Medema M.H."/>
            <person name="Devos D.P."/>
            <person name="Kaster A.-K."/>
            <person name="Ovreas L."/>
            <person name="Rohde M."/>
            <person name="Galperin M.Y."/>
            <person name="Jogler C."/>
        </authorList>
    </citation>
    <scope>NUCLEOTIDE SEQUENCE [LARGE SCALE GENOMIC DNA]</scope>
    <source>
        <strain evidence="1 2">Pan54</strain>
    </source>
</reference>
<evidence type="ECO:0000313" key="1">
    <source>
        <dbReference type="EMBL" id="TWT63733.1"/>
    </source>
</evidence>
<accession>A0A5C5XMZ0</accession>
<proteinExistence type="predicted"/>
<keyword evidence="2" id="KW-1185">Reference proteome</keyword>
<evidence type="ECO:0000313" key="2">
    <source>
        <dbReference type="Proteomes" id="UP000316095"/>
    </source>
</evidence>
<dbReference type="AlphaFoldDB" id="A0A5C5XMZ0"/>
<comment type="caution">
    <text evidence="1">The sequence shown here is derived from an EMBL/GenBank/DDBJ whole genome shotgun (WGS) entry which is preliminary data.</text>
</comment>
<dbReference type="Proteomes" id="UP000316095">
    <property type="component" value="Unassembled WGS sequence"/>
</dbReference>
<organism evidence="1 2">
    <name type="scientific">Rubinisphaera italica</name>
    <dbReference type="NCBI Taxonomy" id="2527969"/>
    <lineage>
        <taxon>Bacteria</taxon>
        <taxon>Pseudomonadati</taxon>
        <taxon>Planctomycetota</taxon>
        <taxon>Planctomycetia</taxon>
        <taxon>Planctomycetales</taxon>
        <taxon>Planctomycetaceae</taxon>
        <taxon>Rubinisphaera</taxon>
    </lineage>
</organism>
<sequence>MIKSLTWKLERGWEDQMVPDSLLQNWVVDLKTALDRPEIKPELLILSGQVYRASLLNSTAENHQTLLNEASNRIQQTAGFIDQAWLSYRPSENWYQDVSLFYEQVDRGRIDSLRQTYEAQRLVESLDAAELVWAWSEELEQLQADWREQLDEAADWLIHHASVFGPVSSLAKVWTPEDEFALQFLPANWSATLQKYTALLKVLEDEEQTPPANMNFEPFTLTTRDTRNRWLPDVPKPERLAAAGGNRRKKLPLLIWRSDFGQAVIDIPAEPHADQPVLMLLKDTHHQPLSGVSIVLAGLRGLSDNQGIVQFLYEEIYDIQTWIDLLYVDGRPWNAEFDIVQFQQIFAE</sequence>
<name>A0A5C5XMZ0_9PLAN</name>
<dbReference type="EMBL" id="SJPG01000001">
    <property type="protein sequence ID" value="TWT63733.1"/>
    <property type="molecule type" value="Genomic_DNA"/>
</dbReference>
<gene>
    <name evidence="1" type="ORF">Pan54_44910</name>
</gene>
<protein>
    <submittedName>
        <fullName evidence="1">Uncharacterized protein</fullName>
    </submittedName>
</protein>